<gene>
    <name evidence="2" type="primary">hexA</name>
    <name evidence="2" type="ORF">GCM10009332_00140</name>
</gene>
<reference evidence="2" key="1">
    <citation type="journal article" date="2014" name="Int. J. Syst. Evol. Microbiol.">
        <title>Complete genome sequence of Corynebacterium casei LMG S-19264T (=DSM 44701T), isolated from a smear-ripened cheese.</title>
        <authorList>
            <consortium name="US DOE Joint Genome Institute (JGI-PGF)"/>
            <person name="Walter F."/>
            <person name="Albersmeier A."/>
            <person name="Kalinowski J."/>
            <person name="Ruckert C."/>
        </authorList>
    </citation>
    <scope>NUCLEOTIDE SEQUENCE</scope>
    <source>
        <strain evidence="2">JCM 30804</strain>
    </source>
</reference>
<dbReference type="EMBL" id="BMPZ01000001">
    <property type="protein sequence ID" value="GGI67118.1"/>
    <property type="molecule type" value="Genomic_DNA"/>
</dbReference>
<evidence type="ECO:0000313" key="3">
    <source>
        <dbReference type="Proteomes" id="UP000613743"/>
    </source>
</evidence>
<keyword evidence="3" id="KW-1185">Reference proteome</keyword>
<dbReference type="NCBIfam" id="NF007108">
    <property type="entry name" value="PRK09557.1"/>
    <property type="match status" value="1"/>
</dbReference>
<dbReference type="PANTHER" id="PTHR18964:SF174">
    <property type="entry name" value="D-ALLOSE KINASE-RELATED"/>
    <property type="match status" value="1"/>
</dbReference>
<organism evidence="2 3">
    <name type="scientific">Shewanella gelidii</name>
    <dbReference type="NCBI Taxonomy" id="1642821"/>
    <lineage>
        <taxon>Bacteria</taxon>
        <taxon>Pseudomonadati</taxon>
        <taxon>Pseudomonadota</taxon>
        <taxon>Gammaproteobacteria</taxon>
        <taxon>Alteromonadales</taxon>
        <taxon>Shewanellaceae</taxon>
        <taxon>Shewanella</taxon>
    </lineage>
</organism>
<dbReference type="Pfam" id="PF00480">
    <property type="entry name" value="ROK"/>
    <property type="match status" value="1"/>
</dbReference>
<protein>
    <submittedName>
        <fullName evidence="2">Fructokinase</fullName>
    </submittedName>
</protein>
<dbReference type="RefSeq" id="WP_188917820.1">
    <property type="nucleotide sequence ID" value="NZ_BMPZ01000001.1"/>
</dbReference>
<dbReference type="SUPFAM" id="SSF53067">
    <property type="entry name" value="Actin-like ATPase domain"/>
    <property type="match status" value="1"/>
</dbReference>
<dbReference type="PANTHER" id="PTHR18964">
    <property type="entry name" value="ROK (REPRESSOR, ORF, KINASE) FAMILY"/>
    <property type="match status" value="1"/>
</dbReference>
<dbReference type="Proteomes" id="UP000613743">
    <property type="component" value="Unassembled WGS sequence"/>
</dbReference>
<dbReference type="GO" id="GO:0004396">
    <property type="term" value="F:hexokinase activity"/>
    <property type="evidence" value="ECO:0007669"/>
    <property type="project" value="TreeGrafter"/>
</dbReference>
<dbReference type="PROSITE" id="PS01125">
    <property type="entry name" value="ROK"/>
    <property type="match status" value="1"/>
</dbReference>
<dbReference type="AlphaFoldDB" id="A0A917JJE5"/>
<keyword evidence="1" id="KW-0119">Carbohydrate metabolism</keyword>
<comment type="caution">
    <text evidence="2">The sequence shown here is derived from an EMBL/GenBank/DDBJ whole genome shotgun (WGS) entry which is preliminary data.</text>
</comment>
<dbReference type="InterPro" id="IPR049874">
    <property type="entry name" value="ROK_cs"/>
</dbReference>
<dbReference type="InterPro" id="IPR043129">
    <property type="entry name" value="ATPase_NBD"/>
</dbReference>
<accession>A0A917JJE5</accession>
<dbReference type="Gene3D" id="3.30.420.40">
    <property type="match status" value="2"/>
</dbReference>
<dbReference type="CDD" id="cd24066">
    <property type="entry name" value="ASKHA_NBD_ROK_EcFRK-like"/>
    <property type="match status" value="1"/>
</dbReference>
<sequence>MRFGVDLGGTKIELIALDEQGQEHYRKRIETPKSYHGTLEAITRLVAQAESHLSANKDIFENKNRRQTRVNNMIATPVGIGIPGAISKQTGLVKNANSVWLNGQNFQEDIELLLERPVRIANDANCFTVSEAIDGAGAGKPLVFGVILGTGCGAGIAINGRALLGPNRIAGEWGHNPLPWMRPQEIQSNLCFCGQYDCIETFISGTGFTAEYQKLSAQKLTTIEIMQLVQNEHYLACQAFNLYLDRLARALAHVINLLDPDVIVLGGGMSNIESIYSALPLILPQYVFGGECTTPILKNQFGDSSGVRGAAWLWSDAAKA</sequence>
<proteinExistence type="predicted"/>
<dbReference type="InterPro" id="IPR000600">
    <property type="entry name" value="ROK"/>
</dbReference>
<evidence type="ECO:0000313" key="2">
    <source>
        <dbReference type="EMBL" id="GGI67118.1"/>
    </source>
</evidence>
<reference evidence="2" key="2">
    <citation type="submission" date="2020-09" db="EMBL/GenBank/DDBJ databases">
        <authorList>
            <person name="Sun Q."/>
            <person name="Ohkuma M."/>
        </authorList>
    </citation>
    <scope>NUCLEOTIDE SEQUENCE</scope>
    <source>
        <strain evidence="2">JCM 30804</strain>
    </source>
</reference>
<evidence type="ECO:0000256" key="1">
    <source>
        <dbReference type="ARBA" id="ARBA00023277"/>
    </source>
</evidence>
<name>A0A917JJE5_9GAMM</name>